<proteinExistence type="inferred from homology"/>
<gene>
    <name evidence="6" type="ORF">FAA97_03820</name>
</gene>
<comment type="similarity">
    <text evidence="2">Belongs to the CobH/CbiC family.</text>
</comment>
<dbReference type="Gene3D" id="3.40.50.10230">
    <property type="entry name" value="Cobalamin biosynthesis CobH/CbiC, precorrin-8X methylmutase"/>
    <property type="match status" value="1"/>
</dbReference>
<evidence type="ECO:0000256" key="3">
    <source>
        <dbReference type="ARBA" id="ARBA00022573"/>
    </source>
</evidence>
<dbReference type="AlphaFoldDB" id="A0A4S8P7B5"/>
<dbReference type="SUPFAM" id="SSF63965">
    <property type="entry name" value="Precorrin-8X methylmutase CbiC/CobH"/>
    <property type="match status" value="1"/>
</dbReference>
<organism evidence="6 7">
    <name type="scientific">Peteryoungia ipomoeae</name>
    <dbReference type="NCBI Taxonomy" id="1210932"/>
    <lineage>
        <taxon>Bacteria</taxon>
        <taxon>Pseudomonadati</taxon>
        <taxon>Pseudomonadota</taxon>
        <taxon>Alphaproteobacteria</taxon>
        <taxon>Hyphomicrobiales</taxon>
        <taxon>Rhizobiaceae</taxon>
        <taxon>Peteryoungia</taxon>
    </lineage>
</organism>
<protein>
    <submittedName>
        <fullName evidence="6">Precorrin-8X methylmutase</fullName>
        <ecNumber evidence="6">5.4.99.61</ecNumber>
    </submittedName>
</protein>
<dbReference type="Proteomes" id="UP000308828">
    <property type="component" value="Unassembled WGS sequence"/>
</dbReference>
<comment type="pathway">
    <text evidence="1">Cofactor biosynthesis; adenosylcobalamin biosynthesis.</text>
</comment>
<dbReference type="GO" id="GO:0016993">
    <property type="term" value="F:precorrin-8X methylmutase activity"/>
    <property type="evidence" value="ECO:0007669"/>
    <property type="project" value="UniProtKB-EC"/>
</dbReference>
<feature type="domain" description="Cobalamin biosynthesis precorrin-8X methylmutase CobH/CbiC" evidence="5">
    <location>
        <begin position="320"/>
        <end position="514"/>
    </location>
</feature>
<dbReference type="PANTHER" id="PTHR43588:SF1">
    <property type="entry name" value="COBALT-PRECORRIN-8 METHYLMUTASE"/>
    <property type="match status" value="1"/>
</dbReference>
<reference evidence="6 7" key="1">
    <citation type="submission" date="2019-04" db="EMBL/GenBank/DDBJ databases">
        <title>Genome sequence of strain shin9-1.</title>
        <authorList>
            <person name="Gao J."/>
            <person name="Sun J."/>
        </authorList>
    </citation>
    <scope>NUCLEOTIDE SEQUENCE [LARGE SCALE GENOMIC DNA]</scope>
    <source>
        <strain evidence="7">shin9-1</strain>
    </source>
</reference>
<sequence>MPLFDRILIVDWSGAGQPVTGKNSLWACLARCEGDRCEIDWVENFSTRHAFMQRLEAVVGSAVIEGKRLLCGFDFAFGYPAGTAERLTGRADWRALWRKISDEIEDSPDNRNSRFDLASRWNATHFAGEPRFWGRPHQHLYAHLSDKRPPLPQSAPFAFRRSEQFAKGAKSVWQLTYNGSVGSQTLLGIARLSRFLDESGHGDDIAVWPFDTGFTSDFAKPVVFAEIYPSLFTLTGSFDVKDAAQVRTVAEAFGSFAADGRLASLLGRPPMLTDDEAAVSVQEEGWVLGIGHRELVGAKSVGIPDGQGLEQMDYIRDPAEIYRQSFETIRREADLGQFPPVLQPLVIRLIHACGMVELLDEIAFSEGAFEAGAAALEKGAPILVDVEMVRHGVIRRLLPAENDVICLLNDERVRPKAEEIGNTRSAAQVDLWDAHLAGAIVAIGNAPTALFRLLERIDAGAPKPAIILGFPVGFVGAAESKAELIANSRGIPYIAVRGRKGGSAMASAAINALAGGLGTNV</sequence>
<name>A0A4S8P7B5_9HYPH</name>
<dbReference type="InterPro" id="IPR036588">
    <property type="entry name" value="CobH/CbiC_sf"/>
</dbReference>
<dbReference type="InterPro" id="IPR003722">
    <property type="entry name" value="Cbl_synth_CobH/CbiC"/>
</dbReference>
<evidence type="ECO:0000259" key="5">
    <source>
        <dbReference type="Pfam" id="PF02570"/>
    </source>
</evidence>
<keyword evidence="7" id="KW-1185">Reference proteome</keyword>
<dbReference type="EMBL" id="STGV01000001">
    <property type="protein sequence ID" value="THV25335.1"/>
    <property type="molecule type" value="Genomic_DNA"/>
</dbReference>
<comment type="caution">
    <text evidence="6">The sequence shown here is derived from an EMBL/GenBank/DDBJ whole genome shotgun (WGS) entry which is preliminary data.</text>
</comment>
<evidence type="ECO:0000313" key="6">
    <source>
        <dbReference type="EMBL" id="THV25335.1"/>
    </source>
</evidence>
<evidence type="ECO:0000313" key="7">
    <source>
        <dbReference type="Proteomes" id="UP000308828"/>
    </source>
</evidence>
<dbReference type="PANTHER" id="PTHR43588">
    <property type="entry name" value="COBALT-PRECORRIN-8 METHYLMUTASE"/>
    <property type="match status" value="1"/>
</dbReference>
<keyword evidence="4 6" id="KW-0413">Isomerase</keyword>
<evidence type="ECO:0000256" key="1">
    <source>
        <dbReference type="ARBA" id="ARBA00004953"/>
    </source>
</evidence>
<dbReference type="NCBIfam" id="NF006136">
    <property type="entry name" value="PRK08285.1"/>
    <property type="match status" value="1"/>
</dbReference>
<keyword evidence="3" id="KW-0169">Cobalamin biosynthesis</keyword>
<accession>A0A4S8P7B5</accession>
<dbReference type="Pfam" id="PF02570">
    <property type="entry name" value="CbiC"/>
    <property type="match status" value="1"/>
</dbReference>
<dbReference type="GO" id="GO:0009236">
    <property type="term" value="P:cobalamin biosynthetic process"/>
    <property type="evidence" value="ECO:0007669"/>
    <property type="project" value="UniProtKB-UniPathway"/>
</dbReference>
<dbReference type="EC" id="5.4.99.61" evidence="6"/>
<dbReference type="UniPathway" id="UPA00148"/>
<dbReference type="OrthoDB" id="9780708at2"/>
<evidence type="ECO:0000256" key="4">
    <source>
        <dbReference type="ARBA" id="ARBA00023235"/>
    </source>
</evidence>
<evidence type="ECO:0000256" key="2">
    <source>
        <dbReference type="ARBA" id="ARBA00009774"/>
    </source>
</evidence>